<protein>
    <submittedName>
        <fullName evidence="1">Uncharacterized protein</fullName>
    </submittedName>
</protein>
<dbReference type="Proteomes" id="UP000031196">
    <property type="component" value="Unassembled WGS sequence"/>
</dbReference>
<gene>
    <name evidence="1" type="ORF">RM50_05770</name>
</gene>
<comment type="caution">
    <text evidence="1">The sequence shown here is derived from an EMBL/GenBank/DDBJ whole genome shotgun (WGS) entry which is preliminary data.</text>
</comment>
<proteinExistence type="predicted"/>
<evidence type="ECO:0000313" key="2">
    <source>
        <dbReference type="Proteomes" id="UP000031196"/>
    </source>
</evidence>
<accession>A0A0B4DUS2</accession>
<dbReference type="AlphaFoldDB" id="A0A0B4DUS2"/>
<sequence>MLVTFTEVSPPNPGTAGGVLTSDLRSTLAGTTAPQENPAVHCGAAMQIVTPAVGGGSTSYTFAPGDAGSIELPPVWRCACGFQLDAWTPGETRSGDRPAALAA</sequence>
<name>A0A0B4DUS2_PSEPS</name>
<reference evidence="1 2" key="1">
    <citation type="submission" date="2014-12" db="EMBL/GenBank/DDBJ databases">
        <title>Genome sequencing of Arthrobacter phenanthrenivorans SWC37.</title>
        <authorList>
            <person name="Tan P.W."/>
            <person name="Chan K.-G."/>
        </authorList>
    </citation>
    <scope>NUCLEOTIDE SEQUENCE [LARGE SCALE GENOMIC DNA]</scope>
    <source>
        <strain evidence="1 2">SWC37</strain>
    </source>
</reference>
<evidence type="ECO:0000313" key="1">
    <source>
        <dbReference type="EMBL" id="KIC68190.1"/>
    </source>
</evidence>
<dbReference type="EMBL" id="JWTB01000011">
    <property type="protein sequence ID" value="KIC68190.1"/>
    <property type="molecule type" value="Genomic_DNA"/>
</dbReference>
<dbReference type="OrthoDB" id="4950140at2"/>
<organism evidence="1 2">
    <name type="scientific">Pseudarthrobacter phenanthrenivorans</name>
    <name type="common">Arthrobacter phenanthrenivorans</name>
    <dbReference type="NCBI Taxonomy" id="361575"/>
    <lineage>
        <taxon>Bacteria</taxon>
        <taxon>Bacillati</taxon>
        <taxon>Actinomycetota</taxon>
        <taxon>Actinomycetes</taxon>
        <taxon>Micrococcales</taxon>
        <taxon>Micrococcaceae</taxon>
        <taxon>Pseudarthrobacter</taxon>
    </lineage>
</organism>